<dbReference type="InterPro" id="IPR002423">
    <property type="entry name" value="Cpn60/GroEL/TCP-1"/>
</dbReference>
<keyword evidence="5 8" id="KW-0067">ATP-binding</keyword>
<dbReference type="GO" id="GO:0010008">
    <property type="term" value="C:endosome membrane"/>
    <property type="evidence" value="ECO:0007669"/>
    <property type="project" value="TreeGrafter"/>
</dbReference>
<feature type="region of interest" description="Disordered" evidence="9">
    <location>
        <begin position="43"/>
        <end position="87"/>
    </location>
</feature>
<evidence type="ECO:0000256" key="4">
    <source>
        <dbReference type="ARBA" id="ARBA00022777"/>
    </source>
</evidence>
<keyword evidence="4 8" id="KW-0418">Kinase</keyword>
<accession>A0A7I8J4J4</accession>
<feature type="compositionally biased region" description="Acidic residues" evidence="9">
    <location>
        <begin position="71"/>
        <end position="84"/>
    </location>
</feature>
<name>A0A7I8J4J4_SPIIN</name>
<evidence type="ECO:0000256" key="9">
    <source>
        <dbReference type="SAM" id="MobiDB-lite"/>
    </source>
</evidence>
<feature type="compositionally biased region" description="Basic and acidic residues" evidence="9">
    <location>
        <begin position="175"/>
        <end position="184"/>
    </location>
</feature>
<dbReference type="SMART" id="SM00330">
    <property type="entry name" value="PIPKc"/>
    <property type="match status" value="1"/>
</dbReference>
<keyword evidence="2 8" id="KW-0808">Transferase</keyword>
<evidence type="ECO:0000313" key="11">
    <source>
        <dbReference type="EMBL" id="CAA2624868.1"/>
    </source>
</evidence>
<dbReference type="InterPro" id="IPR002498">
    <property type="entry name" value="PInositol-4-P-4/5-kinase_core"/>
</dbReference>
<dbReference type="GO" id="GO:0046854">
    <property type="term" value="P:phosphatidylinositol phosphate biosynthetic process"/>
    <property type="evidence" value="ECO:0007669"/>
    <property type="project" value="TreeGrafter"/>
</dbReference>
<dbReference type="EMBL" id="CACRZD030000008">
    <property type="protein sequence ID" value="CAA6664291.1"/>
    <property type="molecule type" value="Genomic_DNA"/>
</dbReference>
<comment type="subunit">
    <text evidence="6">Component of the PI(3,5)P2 regulatory complex at least composed of ATG18, SAC/FIG4, FAB1 and VAC14.</text>
</comment>
<evidence type="ECO:0000256" key="8">
    <source>
        <dbReference type="PROSITE-ProRule" id="PRU00781"/>
    </source>
</evidence>
<feature type="region of interest" description="Disordered" evidence="9">
    <location>
        <begin position="175"/>
        <end position="212"/>
    </location>
</feature>
<feature type="compositionally biased region" description="Polar residues" evidence="9">
    <location>
        <begin position="51"/>
        <end position="70"/>
    </location>
</feature>
<evidence type="ECO:0000313" key="12">
    <source>
        <dbReference type="Proteomes" id="UP001189122"/>
    </source>
</evidence>
<dbReference type="FunFam" id="3.30.810.10:FF:000001">
    <property type="entry name" value="1-phosphatidylinositol 3-phosphate 5-kinase FAB1"/>
    <property type="match status" value="1"/>
</dbReference>
<dbReference type="Pfam" id="PF00118">
    <property type="entry name" value="Cpn60_TCP1"/>
    <property type="match status" value="1"/>
</dbReference>
<dbReference type="InterPro" id="IPR027483">
    <property type="entry name" value="PInositol-4-P-4/5-kinase_C_sf"/>
</dbReference>
<reference evidence="11 12" key="1">
    <citation type="submission" date="2019-12" db="EMBL/GenBank/DDBJ databases">
        <authorList>
            <person name="Scholz U."/>
            <person name="Mascher M."/>
            <person name="Fiebig A."/>
        </authorList>
    </citation>
    <scope>NUCLEOTIDE SEQUENCE</scope>
</reference>
<dbReference type="CDD" id="cd17300">
    <property type="entry name" value="PIPKc_PIKfyve"/>
    <property type="match status" value="1"/>
</dbReference>
<feature type="domain" description="PIPK" evidence="10">
    <location>
        <begin position="1071"/>
        <end position="1370"/>
    </location>
</feature>
<dbReference type="Proteomes" id="UP001189122">
    <property type="component" value="Unassembled WGS sequence"/>
</dbReference>
<dbReference type="PANTHER" id="PTHR45748">
    <property type="entry name" value="1-PHOSPHATIDYLINOSITOL 3-PHOSPHATE 5-KINASE-RELATED"/>
    <property type="match status" value="1"/>
</dbReference>
<dbReference type="InterPro" id="IPR027484">
    <property type="entry name" value="PInositol-4-P-5-kinase_N"/>
</dbReference>
<dbReference type="InterPro" id="IPR044769">
    <property type="entry name" value="PIKfyve_PIPKc"/>
</dbReference>
<evidence type="ECO:0000259" key="10">
    <source>
        <dbReference type="PROSITE" id="PS51455"/>
    </source>
</evidence>
<evidence type="ECO:0000256" key="3">
    <source>
        <dbReference type="ARBA" id="ARBA00022741"/>
    </source>
</evidence>
<evidence type="ECO:0000256" key="5">
    <source>
        <dbReference type="ARBA" id="ARBA00022840"/>
    </source>
</evidence>
<protein>
    <recommendedName>
        <fullName evidence="1">1-phosphatidylinositol-3-phosphate 5-kinase</fullName>
        <ecNumber evidence="1">2.7.1.150</ecNumber>
    </recommendedName>
    <alternativeName>
        <fullName evidence="7">Phosphatidylinositol 3-phosphate 5-kinase type III</fullName>
    </alternativeName>
</protein>
<feature type="compositionally biased region" description="Low complexity" evidence="9">
    <location>
        <begin position="1351"/>
        <end position="1365"/>
    </location>
</feature>
<gene>
    <name evidence="11" type="ORF">SI7747_08010680</name>
</gene>
<sequence>MPATEGIAEVEEPGGILCKDLPWRLSMICKFCSQATGLVEAVAEPEEGTESLASPQQRSSPPSLHCSTASFDDEEEEEEEEDGECPGKHFWSPCSIFSQDVSDVDPSSFSTGNEFYNFKCLTPSPLDSPNSYEPGKLDLLEQDPLDNLRSSERVTGDRVELACARDDKLIHFDSKAQEDSKPLDIENNDQLWLPPPPKDEGDDVENGYFEYDDEEDGVGRLDLFSTSSSFGVGDGDNVGNDEDDDDDDGGGGGFAIKERPNDAQKELLRTSVYGHFRALAANFVKPDTSRGASMDPADYVKVKCIPSGRPRESVLVKGVVCTKNVKHKRMISQHKNPRLLLLGGALEYQKVSNKLASLETVLQQEIDHLKMAVAKIEAHRPNVLLVEKSVSSYAQEYLLAKEISLVLNVKKPLLERISRCTGAQISPSVDSIASTRLGHCEVFRIERTIEEGLLGNQPGKKFSRTLMFFEGCPTRLGCTVLLRGPNRDELKKVKHILLYASFAAYHLSLETSFLADSGATLPKMPQNHPLDSPCGGDQQSILVSLSSSCVLKGIVCERSKLFRIKFYGNFDKPLGRYLRDDLFDQTSFCRCCREPPETHVRCFTHQQGSLTINVKRLLSAKLPGECDGRIWMWHRCLKCAQKDGVPPATQRVVMSDAAWGLSFGKFLELSFSNQAIANRVASCGHSLQKDCLRFFGFGSMVAFFHYSPVNILSVRLPPFVLEFASQSQQEWFRREIAIKVDLLYGEVLDVLRGIEQKVATYVDEPLKASLGNLLTELRDLVKNERQKYDVFLQSANLESFQLGHTSSDVLELNHLKRCLLIDSYVWDRRIYLLDSKVKGSSSEIDVHLLEVSIHNGLIQRSESFPIGRRADFSPTSSAKESEGVDLLTNPADCCAEPASTDLICDENSCNEQMGAIDSAWTGTWHSPNGSPLSDIDSSRKSTMTPVRVYSFDSSLVVRQRFHDLAPTLPLPMTGGHLGFGLLSTFPWGIENLKFLFGRMPLFISSANRMVRDGARLLLPQTGGRNVVIAVYDKEPSSVIAYALSSKEHSDFITSSLDQDETLEKDPTKDRWGHRGGAAASRSFELEDVQSQYYDSEEALFSQVSVYLEPKQPHFRFSFVDESSIPAEKARFSVTCYFAKEFDALRRKCCPNELDFICSLGRCRQWDAQGGKSNVYFAKSLDERFIIKQVTKTELESFEDFAPQYFRYLIESINSGSPTCLAKILESTRGREVRMDLMVMENLFFRRNISRVYDLKGSLRSRYNANTSLRTEPIFLGSKAKRSLERAIWNDTSFLATVDVMDYSLLVGIDEEKKELVLGIIDFLRQYTWDKHLETWVKASGILGGPMNASPTIISPSSTRRGSGRPCPLTSSQFLTSGSLREDHSQA</sequence>
<feature type="region of interest" description="Disordered" evidence="9">
    <location>
        <begin position="231"/>
        <end position="261"/>
    </location>
</feature>
<dbReference type="GO" id="GO:0000285">
    <property type="term" value="F:1-phosphatidylinositol-3-phosphate 5-kinase activity"/>
    <property type="evidence" value="ECO:0007669"/>
    <property type="project" value="UniProtKB-EC"/>
</dbReference>
<feature type="compositionally biased region" description="Acidic residues" evidence="9">
    <location>
        <begin position="239"/>
        <end position="249"/>
    </location>
</feature>
<dbReference type="Pfam" id="PF01504">
    <property type="entry name" value="PIP5K"/>
    <property type="match status" value="1"/>
</dbReference>
<dbReference type="PANTHER" id="PTHR45748:SF14">
    <property type="entry name" value="1-PHOSPHATIDYLINOSITOL-3-PHOSPHATE 5-KINASE FAB1C-RELATED"/>
    <property type="match status" value="1"/>
</dbReference>
<evidence type="ECO:0000256" key="2">
    <source>
        <dbReference type="ARBA" id="ARBA00022679"/>
    </source>
</evidence>
<keyword evidence="12" id="KW-1185">Reference proteome</keyword>
<dbReference type="Gene3D" id="3.50.7.10">
    <property type="entry name" value="GroEL"/>
    <property type="match status" value="1"/>
</dbReference>
<dbReference type="FunFam" id="3.50.7.10:FF:000007">
    <property type="entry name" value="1-phosphatidylinositol 3-phosphate 5-kinase isoform X1"/>
    <property type="match status" value="1"/>
</dbReference>
<dbReference type="CDD" id="cd03334">
    <property type="entry name" value="Fab1_TCP"/>
    <property type="match status" value="1"/>
</dbReference>
<proteinExistence type="predicted"/>
<dbReference type="PROSITE" id="PS51455">
    <property type="entry name" value="PIPK"/>
    <property type="match status" value="1"/>
</dbReference>
<dbReference type="SUPFAM" id="SSF56104">
    <property type="entry name" value="SAICAR synthase-like"/>
    <property type="match status" value="1"/>
</dbReference>
<keyword evidence="3 8" id="KW-0547">Nucleotide-binding</keyword>
<evidence type="ECO:0000256" key="7">
    <source>
        <dbReference type="ARBA" id="ARBA00077223"/>
    </source>
</evidence>
<organism evidence="11">
    <name type="scientific">Spirodela intermedia</name>
    <name type="common">Intermediate duckweed</name>
    <dbReference type="NCBI Taxonomy" id="51605"/>
    <lineage>
        <taxon>Eukaryota</taxon>
        <taxon>Viridiplantae</taxon>
        <taxon>Streptophyta</taxon>
        <taxon>Embryophyta</taxon>
        <taxon>Tracheophyta</taxon>
        <taxon>Spermatophyta</taxon>
        <taxon>Magnoliopsida</taxon>
        <taxon>Liliopsida</taxon>
        <taxon>Araceae</taxon>
        <taxon>Lemnoideae</taxon>
        <taxon>Spirodela</taxon>
    </lineage>
</organism>
<evidence type="ECO:0000256" key="6">
    <source>
        <dbReference type="ARBA" id="ARBA00023464"/>
    </source>
</evidence>
<dbReference type="EC" id="2.7.1.150" evidence="1"/>
<dbReference type="Gene3D" id="3.30.810.10">
    <property type="entry name" value="2-Layer Sandwich"/>
    <property type="match status" value="1"/>
</dbReference>
<dbReference type="GO" id="GO:0005524">
    <property type="term" value="F:ATP binding"/>
    <property type="evidence" value="ECO:0007669"/>
    <property type="project" value="UniProtKB-UniRule"/>
</dbReference>
<dbReference type="SUPFAM" id="SSF52029">
    <property type="entry name" value="GroEL apical domain-like"/>
    <property type="match status" value="1"/>
</dbReference>
<feature type="region of interest" description="Disordered" evidence="9">
    <location>
        <begin position="1349"/>
        <end position="1369"/>
    </location>
</feature>
<dbReference type="InterPro" id="IPR027409">
    <property type="entry name" value="GroEL-like_apical_dom_sf"/>
</dbReference>
<feature type="compositionally biased region" description="Acidic residues" evidence="9">
    <location>
        <begin position="200"/>
        <end position="212"/>
    </location>
</feature>
<dbReference type="EMBL" id="LR743595">
    <property type="protein sequence ID" value="CAA2624868.1"/>
    <property type="molecule type" value="Genomic_DNA"/>
</dbReference>
<evidence type="ECO:0000256" key="1">
    <source>
        <dbReference type="ARBA" id="ARBA00012009"/>
    </source>
</evidence>
<dbReference type="Gene3D" id="3.30.800.10">
    <property type="entry name" value="Phosphatidylinositol Phosphate Kinase II Beta"/>
    <property type="match status" value="1"/>
</dbReference>